<proteinExistence type="predicted"/>
<name>A0A8S5MEL4_9CAUD</name>
<organism evidence="1">
    <name type="scientific">Siphoviridae sp. ctS1E53</name>
    <dbReference type="NCBI Taxonomy" id="2826340"/>
    <lineage>
        <taxon>Viruses</taxon>
        <taxon>Duplodnaviria</taxon>
        <taxon>Heunggongvirae</taxon>
        <taxon>Uroviricota</taxon>
        <taxon>Caudoviricetes</taxon>
    </lineage>
</organism>
<reference evidence="1" key="1">
    <citation type="journal article" date="2021" name="Proc. Natl. Acad. Sci. U.S.A.">
        <title>A Catalog of Tens of Thousands of Viruses from Human Metagenomes Reveals Hidden Associations with Chronic Diseases.</title>
        <authorList>
            <person name="Tisza M.J."/>
            <person name="Buck C.B."/>
        </authorList>
    </citation>
    <scope>NUCLEOTIDE SEQUENCE</scope>
    <source>
        <strain evidence="1">CtS1E53</strain>
    </source>
</reference>
<accession>A0A8S5MEL4</accession>
<dbReference type="EMBL" id="BK014885">
    <property type="protein sequence ID" value="DAD80666.1"/>
    <property type="molecule type" value="Genomic_DNA"/>
</dbReference>
<evidence type="ECO:0000313" key="1">
    <source>
        <dbReference type="EMBL" id="DAD80666.1"/>
    </source>
</evidence>
<sequence>MIETVKLIQKPENPAKKWLLGYPEMLERRERLARHMERYYASATSCTAKLKPVSVSGSPAAYDRMAEAVVNNVDAQRSFAAEIARIDRKAAQVLSAIGQLTDERQKLILTMRYIEGAEWPDIIEHFQRQEDRQSRWVFIQHGRALGIIRRWMEENDLG</sequence>
<protein>
    <submittedName>
        <fullName evidence="1">Uncharacterized protein</fullName>
    </submittedName>
</protein>